<protein>
    <submittedName>
        <fullName evidence="1">Uncharacterized protein</fullName>
    </submittedName>
</protein>
<dbReference type="EMBL" id="LAZR01000190">
    <property type="protein sequence ID" value="KKN83122.1"/>
    <property type="molecule type" value="Genomic_DNA"/>
</dbReference>
<name>A0A0F9U719_9ZZZZ</name>
<proteinExistence type="predicted"/>
<dbReference type="AlphaFoldDB" id="A0A0F9U719"/>
<evidence type="ECO:0000313" key="1">
    <source>
        <dbReference type="EMBL" id="KKN83122.1"/>
    </source>
</evidence>
<accession>A0A0F9U719</accession>
<gene>
    <name evidence="1" type="ORF">LCGC14_0302360</name>
</gene>
<comment type="caution">
    <text evidence="1">The sequence shown here is derived from an EMBL/GenBank/DDBJ whole genome shotgun (WGS) entry which is preliminary data.</text>
</comment>
<reference evidence="1" key="1">
    <citation type="journal article" date="2015" name="Nature">
        <title>Complex archaea that bridge the gap between prokaryotes and eukaryotes.</title>
        <authorList>
            <person name="Spang A."/>
            <person name="Saw J.H."/>
            <person name="Jorgensen S.L."/>
            <person name="Zaremba-Niedzwiedzka K."/>
            <person name="Martijn J."/>
            <person name="Lind A.E."/>
            <person name="van Eijk R."/>
            <person name="Schleper C."/>
            <person name="Guy L."/>
            <person name="Ettema T.J."/>
        </authorList>
    </citation>
    <scope>NUCLEOTIDE SEQUENCE</scope>
</reference>
<sequence length="182" mass="19389">MFTWPRMAVCVAFFVAGAFATWQAYELWAGPEATAGLNPIGLHAWTAGPRPTTDPIARPADILALALADTGVVVVDEDPSGIEPPPGAMRRAAVACRSGGQTVQMARYDYESPPAEALAHYRSQLEARGFRRIGNHDRPGGLTVQTYVAGAFKANVSLRKPNTDSTMASIVLQIIGPARQGD</sequence>
<organism evidence="1">
    <name type="scientific">marine sediment metagenome</name>
    <dbReference type="NCBI Taxonomy" id="412755"/>
    <lineage>
        <taxon>unclassified sequences</taxon>
        <taxon>metagenomes</taxon>
        <taxon>ecological metagenomes</taxon>
    </lineage>
</organism>